<gene>
    <name evidence="1" type="ORF">HMPREF0554_2186</name>
</gene>
<proteinExistence type="predicted"/>
<dbReference type="EMBL" id="ADAD01000091">
    <property type="protein sequence ID" value="EEY35312.1"/>
    <property type="molecule type" value="Genomic_DNA"/>
</dbReference>
<organism evidence="1 2">
    <name type="scientific">Pseudoleptotrichia goodfellowii F0264</name>
    <dbReference type="NCBI Taxonomy" id="596323"/>
    <lineage>
        <taxon>Bacteria</taxon>
        <taxon>Fusobacteriati</taxon>
        <taxon>Fusobacteriota</taxon>
        <taxon>Fusobacteriia</taxon>
        <taxon>Fusobacteriales</taxon>
        <taxon>Leptotrichiaceae</taxon>
        <taxon>Pseudoleptotrichia</taxon>
    </lineage>
</organism>
<reference evidence="1 2" key="1">
    <citation type="submission" date="2009-10" db="EMBL/GenBank/DDBJ databases">
        <authorList>
            <person name="Harkins D.M."/>
            <person name="Madupu R."/>
            <person name="Durkin A.S."/>
            <person name="Torralba M."/>
            <person name="Methe B."/>
            <person name="Sutton G.G."/>
            <person name="Strausberg R.L."/>
            <person name="Nelson K.E."/>
        </authorList>
    </citation>
    <scope>NUCLEOTIDE SEQUENCE [LARGE SCALE GENOMIC DNA]</scope>
    <source>
        <strain evidence="1 2">F0264</strain>
    </source>
</reference>
<keyword evidence="2" id="KW-1185">Reference proteome</keyword>
<dbReference type="Proteomes" id="UP000004226">
    <property type="component" value="Unassembled WGS sequence"/>
</dbReference>
<name>D0GKR7_9FUSO</name>
<dbReference type="AlphaFoldDB" id="D0GKR7"/>
<dbReference type="RefSeq" id="WP_006807086.1">
    <property type="nucleotide sequence ID" value="NZ_ADAD01000091.1"/>
</dbReference>
<accession>D0GKR7</accession>
<evidence type="ECO:0000313" key="2">
    <source>
        <dbReference type="Proteomes" id="UP000004226"/>
    </source>
</evidence>
<sequence>MKKYLLDFCERKLSADEAEEYFKYDVIEMYKSGKDISIYLEIENDYIKFFKNLFEINNYEVEIVFKNFSIDLNTVLFDEEKIYFEKFLRNLKFEELFFKRVIKLTKFEELEILIKLAYRNLWEYPWLRMEFGKLKIKVDSLYDYCFVMILNRKKDIDKLNRISENLKIYIKDLGN</sequence>
<comment type="caution">
    <text evidence="1">The sequence shown here is derived from an EMBL/GenBank/DDBJ whole genome shotgun (WGS) entry which is preliminary data.</text>
</comment>
<protein>
    <submittedName>
        <fullName evidence="1">Uncharacterized protein</fullName>
    </submittedName>
</protein>
<evidence type="ECO:0000313" key="1">
    <source>
        <dbReference type="EMBL" id="EEY35312.1"/>
    </source>
</evidence>